<reference evidence="2" key="1">
    <citation type="journal article" date="2022" name="bioRxiv">
        <title>Genomics of Preaxostyla Flagellates Illuminates Evolutionary Transitions and the Path Towards Mitochondrial Loss.</title>
        <authorList>
            <person name="Novak L.V.F."/>
            <person name="Treitli S.C."/>
            <person name="Pyrih J."/>
            <person name="Halakuc P."/>
            <person name="Pipaliya S.V."/>
            <person name="Vacek V."/>
            <person name="Brzon O."/>
            <person name="Soukal P."/>
            <person name="Eme L."/>
            <person name="Dacks J.B."/>
            <person name="Karnkowska A."/>
            <person name="Elias M."/>
            <person name="Hampl V."/>
        </authorList>
    </citation>
    <scope>NUCLEOTIDE SEQUENCE</scope>
    <source>
        <strain evidence="2">RCP-MX</strain>
    </source>
</reference>
<dbReference type="Proteomes" id="UP001141327">
    <property type="component" value="Unassembled WGS sequence"/>
</dbReference>
<evidence type="ECO:0000313" key="3">
    <source>
        <dbReference type="Proteomes" id="UP001141327"/>
    </source>
</evidence>
<sequence>MASSELCVCAGTQRPSLPVQSPLTTVVGWLGLGVVVKMRVSRVGVALKGPGKAGQPIHRITVQGQWSGALLESPVVQRLVQYWYRTGALQSIREGPGAQAAAALLQVATGKAPPPAPEVPSAPPSFKDTSELAEEGGESDEGDEGDEEYAGSRGRGPAESPRGRPLIHLLLHCLCPCFRPEDLTIFLQDVQDETPAADTDPRERLQGDGESRRLLFSSRKKAKEKTVLVIQHQPHA</sequence>
<name>A0ABQ8UIG5_9EUKA</name>
<dbReference type="EMBL" id="JAPMOS010000023">
    <property type="protein sequence ID" value="KAJ4459014.1"/>
    <property type="molecule type" value="Genomic_DNA"/>
</dbReference>
<keyword evidence="3" id="KW-1185">Reference proteome</keyword>
<feature type="region of interest" description="Disordered" evidence="1">
    <location>
        <begin position="194"/>
        <end position="219"/>
    </location>
</feature>
<proteinExistence type="predicted"/>
<organism evidence="2 3">
    <name type="scientific">Paratrimastix pyriformis</name>
    <dbReference type="NCBI Taxonomy" id="342808"/>
    <lineage>
        <taxon>Eukaryota</taxon>
        <taxon>Metamonada</taxon>
        <taxon>Preaxostyla</taxon>
        <taxon>Paratrimastigidae</taxon>
        <taxon>Paratrimastix</taxon>
    </lineage>
</organism>
<gene>
    <name evidence="2" type="ORF">PAPYR_5065</name>
</gene>
<protein>
    <submittedName>
        <fullName evidence="2">Uncharacterized protein</fullName>
    </submittedName>
</protein>
<feature type="region of interest" description="Disordered" evidence="1">
    <location>
        <begin position="109"/>
        <end position="162"/>
    </location>
</feature>
<feature type="compositionally biased region" description="Basic and acidic residues" evidence="1">
    <location>
        <begin position="199"/>
        <end position="213"/>
    </location>
</feature>
<comment type="caution">
    <text evidence="2">The sequence shown here is derived from an EMBL/GenBank/DDBJ whole genome shotgun (WGS) entry which is preliminary data.</text>
</comment>
<feature type="compositionally biased region" description="Acidic residues" evidence="1">
    <location>
        <begin position="131"/>
        <end position="149"/>
    </location>
</feature>
<accession>A0ABQ8UIG5</accession>
<feature type="compositionally biased region" description="Pro residues" evidence="1">
    <location>
        <begin position="112"/>
        <end position="123"/>
    </location>
</feature>
<evidence type="ECO:0000313" key="2">
    <source>
        <dbReference type="EMBL" id="KAJ4459014.1"/>
    </source>
</evidence>
<evidence type="ECO:0000256" key="1">
    <source>
        <dbReference type="SAM" id="MobiDB-lite"/>
    </source>
</evidence>